<dbReference type="Pfam" id="PF10011">
    <property type="entry name" value="DUF2254"/>
    <property type="match status" value="1"/>
</dbReference>
<keyword evidence="3" id="KW-1185">Reference proteome</keyword>
<feature type="transmembrane region" description="Helical" evidence="1">
    <location>
        <begin position="35"/>
        <end position="56"/>
    </location>
</feature>
<evidence type="ECO:0000313" key="3">
    <source>
        <dbReference type="Proteomes" id="UP000537326"/>
    </source>
</evidence>
<evidence type="ECO:0000256" key="1">
    <source>
        <dbReference type="SAM" id="Phobius"/>
    </source>
</evidence>
<organism evidence="2 3">
    <name type="scientific">Nocardioides marinus</name>
    <dbReference type="NCBI Taxonomy" id="374514"/>
    <lineage>
        <taxon>Bacteria</taxon>
        <taxon>Bacillati</taxon>
        <taxon>Actinomycetota</taxon>
        <taxon>Actinomycetes</taxon>
        <taxon>Propionibacteriales</taxon>
        <taxon>Nocardioidaceae</taxon>
        <taxon>Nocardioides</taxon>
    </lineage>
</organism>
<keyword evidence="1" id="KW-0472">Membrane</keyword>
<comment type="caution">
    <text evidence="2">The sequence shown here is derived from an EMBL/GenBank/DDBJ whole genome shotgun (WGS) entry which is preliminary data.</text>
</comment>
<feature type="transmembrane region" description="Helical" evidence="1">
    <location>
        <begin position="161"/>
        <end position="180"/>
    </location>
</feature>
<keyword evidence="1" id="KW-0812">Transmembrane</keyword>
<dbReference type="Proteomes" id="UP000537326">
    <property type="component" value="Unassembled WGS sequence"/>
</dbReference>
<name>A0A7Y9YH16_9ACTN</name>
<dbReference type="RefSeq" id="WP_179531684.1">
    <property type="nucleotide sequence ID" value="NZ_BAAAPP010000005.1"/>
</dbReference>
<dbReference type="AlphaFoldDB" id="A0A7Y9YH16"/>
<feature type="transmembrane region" description="Helical" evidence="1">
    <location>
        <begin position="76"/>
        <end position="102"/>
    </location>
</feature>
<protein>
    <submittedName>
        <fullName evidence="2">Putative membrane protein</fullName>
    </submittedName>
</protein>
<evidence type="ECO:0000313" key="2">
    <source>
        <dbReference type="EMBL" id="NYI10922.1"/>
    </source>
</evidence>
<sequence length="412" mass="44754">MQPTVVPLPVSAVSSLGGWRASRPVRRLAAVLRPFWVVPATWCLMALGLGLALPYVELTWLVDRVPLLFPGGVDGARSVLSTIAGAMISVTGLVFSITMVVLQLAASQYSPRVLRTFLEDRLTQHTLGAFAASFVYALTVLRSVDGTVERAAEGQDVPQLGVSLAYVLVLVAVAMFLAFIHRITTSVGVASILQRTARDCRALLDEGQHSGWPVERPALPDLPGPHVLVAPRSGYLDRIDVIPLVRAARAQEARVEVLVPLGDFVVEGSPLLAVHGRPAQDPESLLCRVSLVADRSMEQDVGYGVRRLVDVAERALSPGVNDPTTAVQVLDQLHDLLRRMLTAPGTWPVRLDEEGVPRLVLRSPATDEAVREALSDIAHWGAEHRRVRERVERVLAELRVSALPEHRAALDL</sequence>
<keyword evidence="1" id="KW-1133">Transmembrane helix</keyword>
<proteinExistence type="predicted"/>
<dbReference type="InterPro" id="IPR018723">
    <property type="entry name" value="DUF2254_membrane"/>
</dbReference>
<accession>A0A7Y9YH16</accession>
<gene>
    <name evidence="2" type="ORF">BKA05_002437</name>
</gene>
<dbReference type="EMBL" id="JACBZI010000001">
    <property type="protein sequence ID" value="NYI10922.1"/>
    <property type="molecule type" value="Genomic_DNA"/>
</dbReference>
<reference evidence="2 3" key="1">
    <citation type="submission" date="2020-07" db="EMBL/GenBank/DDBJ databases">
        <title>Sequencing the genomes of 1000 actinobacteria strains.</title>
        <authorList>
            <person name="Klenk H.-P."/>
        </authorList>
    </citation>
    <scope>NUCLEOTIDE SEQUENCE [LARGE SCALE GENOMIC DNA]</scope>
    <source>
        <strain evidence="2 3">DSM 18248</strain>
    </source>
</reference>
<feature type="transmembrane region" description="Helical" evidence="1">
    <location>
        <begin position="122"/>
        <end position="141"/>
    </location>
</feature>